<dbReference type="PANTHER" id="PTHR15837">
    <property type="entry name" value="RAN GUANINE NUCLEOTIDE RELEASE FACTOR"/>
    <property type="match status" value="1"/>
</dbReference>
<dbReference type="GO" id="GO:0006606">
    <property type="term" value="P:protein import into nucleus"/>
    <property type="evidence" value="ECO:0007669"/>
    <property type="project" value="TreeGrafter"/>
</dbReference>
<gene>
    <name evidence="4" type="primary">AlNc14C112G6429</name>
    <name evidence="4" type="ORF">ALNC14_072640</name>
</gene>
<dbReference type="GO" id="GO:0031267">
    <property type="term" value="F:small GTPase binding"/>
    <property type="evidence" value="ECO:0007669"/>
    <property type="project" value="TreeGrafter"/>
</dbReference>
<proteinExistence type="inferred from homology"/>
<evidence type="ECO:0000256" key="3">
    <source>
        <dbReference type="ARBA" id="ARBA00022927"/>
    </source>
</evidence>
<accession>F0WIN0</accession>
<dbReference type="InterPro" id="IPR007681">
    <property type="entry name" value="Mog1"/>
</dbReference>
<evidence type="ECO:0000256" key="1">
    <source>
        <dbReference type="ARBA" id="ARBA00010307"/>
    </source>
</evidence>
<protein>
    <submittedName>
        <fullName evidence="4">Uncharacterized protein AlNc14C112G6429</fullName>
    </submittedName>
</protein>
<keyword evidence="2" id="KW-0813">Transport</keyword>
<reference evidence="4" key="1">
    <citation type="journal article" date="2011" name="PLoS Biol.">
        <title>Gene gain and loss during evolution of obligate parasitism in the white rust pathogen of Arabidopsis thaliana.</title>
        <authorList>
            <person name="Kemen E."/>
            <person name="Gardiner A."/>
            <person name="Schultz-Larsen T."/>
            <person name="Kemen A.C."/>
            <person name="Balmuth A.L."/>
            <person name="Robert-Seilaniantz A."/>
            <person name="Bailey K."/>
            <person name="Holub E."/>
            <person name="Studholme D.J."/>
            <person name="Maclean D."/>
            <person name="Jones J.D."/>
        </authorList>
    </citation>
    <scope>NUCLEOTIDE SEQUENCE</scope>
</reference>
<comment type="similarity">
    <text evidence="1">Belongs to the MOG1 family.</text>
</comment>
<dbReference type="GO" id="GO:0005085">
    <property type="term" value="F:guanyl-nucleotide exchange factor activity"/>
    <property type="evidence" value="ECO:0007669"/>
    <property type="project" value="TreeGrafter"/>
</dbReference>
<dbReference type="InterPro" id="IPR016123">
    <property type="entry name" value="Mog1/PsbP_a/b/a-sand"/>
</dbReference>
<keyword evidence="3" id="KW-0653">Protein transport</keyword>
<organism evidence="4">
    <name type="scientific">Albugo laibachii Nc14</name>
    <dbReference type="NCBI Taxonomy" id="890382"/>
    <lineage>
        <taxon>Eukaryota</taxon>
        <taxon>Sar</taxon>
        <taxon>Stramenopiles</taxon>
        <taxon>Oomycota</taxon>
        <taxon>Peronosporomycetes</taxon>
        <taxon>Albuginales</taxon>
        <taxon>Albuginaceae</taxon>
        <taxon>Albugo</taxon>
    </lineage>
</organism>
<dbReference type="PANTHER" id="PTHR15837:SF0">
    <property type="entry name" value="RAN GUANINE NUCLEOTIDE RELEASE FACTOR"/>
    <property type="match status" value="1"/>
</dbReference>
<dbReference type="AlphaFoldDB" id="F0WIN0"/>
<dbReference type="HOGENOM" id="CLU_081345_1_2_1"/>
<dbReference type="EMBL" id="FR824157">
    <property type="protein sequence ID" value="CCA21121.1"/>
    <property type="molecule type" value="Genomic_DNA"/>
</dbReference>
<dbReference type="GO" id="GO:0005634">
    <property type="term" value="C:nucleus"/>
    <property type="evidence" value="ECO:0007669"/>
    <property type="project" value="TreeGrafter"/>
</dbReference>
<dbReference type="Gene3D" id="3.40.1000.10">
    <property type="entry name" value="Mog1/PsbP, alpha/beta/alpha sandwich"/>
    <property type="match status" value="1"/>
</dbReference>
<evidence type="ECO:0000313" key="4">
    <source>
        <dbReference type="EMBL" id="CCA21121.1"/>
    </source>
</evidence>
<sequence length="190" mass="21400">MSEKLLFGGSISCFIPQGFDDVSSFRQVPDHQEVYTNFSADQCIIVEILQYEKEVKDDCIAQFLFDELANENNCASSDKTVRQSRMLDTSSEPRIGVDCVKSVLVGEQYVAKFHEGSNTKNLIQIYLGVIRLPSVTTDIMISLSVPIRINPMSSSKDCYQHNGQNSAEIGSSIFDKVYTSFRILDWRLFG</sequence>
<evidence type="ECO:0000256" key="2">
    <source>
        <dbReference type="ARBA" id="ARBA00022448"/>
    </source>
</evidence>
<name>F0WIN0_9STRA</name>
<dbReference type="SUPFAM" id="SSF55724">
    <property type="entry name" value="Mog1p/PsbP-like"/>
    <property type="match status" value="1"/>
</dbReference>
<reference evidence="4" key="2">
    <citation type="submission" date="2011-02" db="EMBL/GenBank/DDBJ databases">
        <authorList>
            <person name="MacLean D."/>
        </authorList>
    </citation>
    <scope>NUCLEOTIDE SEQUENCE</scope>
</reference>
<dbReference type="Pfam" id="PF04603">
    <property type="entry name" value="Mog1"/>
    <property type="match status" value="1"/>
</dbReference>